<comment type="caution">
    <text evidence="2">The sequence shown here is derived from an EMBL/GenBank/DDBJ whole genome shotgun (WGS) entry which is preliminary data.</text>
</comment>
<dbReference type="EMBL" id="JABKKE010000035">
    <property type="protein sequence ID" value="NPE15286.1"/>
    <property type="molecule type" value="Genomic_DNA"/>
</dbReference>
<evidence type="ECO:0000313" key="3">
    <source>
        <dbReference type="Proteomes" id="UP001193734"/>
    </source>
</evidence>
<sequence length="304" mass="35661">MRKNTIYSILLAGVAIFTTVSCSEDDLSSDSVITTDKQDKTPFDYWLDVNYVQPFNIAVKYRYEYNESDENYYTVPAQYDQAVEMAHIVKYSCIDAYIETAGMEFTCKYFPKLFYLEGEFHYRNNGTFELGTAEGGRKITLMGVNYIDRFKDNIDNLNTFYLKTIHHEFSHILHQTYEYPSSFQLITPGYLADKWSNPEFGEDYLQRGFITNYSQNSHREDFAEMLSTYLTNSQEQWDEWMKTAEGTVDDPANGRGLLEQKLDIVRNYMEETWNIDIDELRESILRREHDIVDGKIDLTDLTVN</sequence>
<dbReference type="Pfam" id="PF15890">
    <property type="entry name" value="Peptidase_Mx1"/>
    <property type="match status" value="1"/>
</dbReference>
<organism evidence="2 3">
    <name type="scientific">Xylanibacter rodentium</name>
    <dbReference type="NCBI Taxonomy" id="2736289"/>
    <lineage>
        <taxon>Bacteria</taxon>
        <taxon>Pseudomonadati</taxon>
        <taxon>Bacteroidota</taxon>
        <taxon>Bacteroidia</taxon>
        <taxon>Bacteroidales</taxon>
        <taxon>Prevotellaceae</taxon>
        <taxon>Xylanibacter</taxon>
    </lineage>
</organism>
<feature type="chain" id="PRO_5047111738" description="Substrate import-associated zinc metallohydrolase lipoprotein" evidence="1">
    <location>
        <begin position="24"/>
        <end position="304"/>
    </location>
</feature>
<dbReference type="PROSITE" id="PS51257">
    <property type="entry name" value="PROKAR_LIPOPROTEIN"/>
    <property type="match status" value="1"/>
</dbReference>
<dbReference type="InterPro" id="IPR030890">
    <property type="entry name" value="LP_HExxH_w_TonB"/>
</dbReference>
<dbReference type="Gene3D" id="3.40.390.70">
    <property type="match status" value="1"/>
</dbReference>
<protein>
    <recommendedName>
        <fullName evidence="4">Substrate import-associated zinc metallohydrolase lipoprotein</fullName>
    </recommendedName>
</protein>
<evidence type="ECO:0000256" key="1">
    <source>
        <dbReference type="SAM" id="SignalP"/>
    </source>
</evidence>
<dbReference type="NCBIfam" id="TIGR04549">
    <property type="entry name" value="LP_HExxH_w_tonB"/>
    <property type="match status" value="1"/>
</dbReference>
<gene>
    <name evidence="2" type="ORF">HPS55_13315</name>
</gene>
<evidence type="ECO:0000313" key="2">
    <source>
        <dbReference type="EMBL" id="NPE15286.1"/>
    </source>
</evidence>
<keyword evidence="3" id="KW-1185">Reference proteome</keyword>
<feature type="signal peptide" evidence="1">
    <location>
        <begin position="1"/>
        <end position="23"/>
    </location>
</feature>
<evidence type="ECO:0008006" key="4">
    <source>
        <dbReference type="Google" id="ProtNLM"/>
    </source>
</evidence>
<reference evidence="2 3" key="1">
    <citation type="submission" date="2020-05" db="EMBL/GenBank/DDBJ databases">
        <title>Distinct polysaccharide utilization as determinants for interspecies competition between intestinal Prevotella spp.</title>
        <authorList>
            <person name="Galvez E.J.C."/>
            <person name="Iljazovic A."/>
            <person name="Strowig T."/>
        </authorList>
    </citation>
    <scope>NUCLEOTIDE SEQUENCE [LARGE SCALE GENOMIC DNA]</scope>
    <source>
        <strain evidence="2 3">PROD</strain>
    </source>
</reference>
<dbReference type="Proteomes" id="UP001193734">
    <property type="component" value="Unassembled WGS sequence"/>
</dbReference>
<dbReference type="RefSeq" id="WP_172177950.1">
    <property type="nucleotide sequence ID" value="NZ_CASGKG010000016.1"/>
</dbReference>
<name>A0ABX2B013_9BACT</name>
<proteinExistence type="predicted"/>
<accession>A0ABX2B013</accession>
<dbReference type="SUPFAM" id="SSF55486">
    <property type="entry name" value="Metalloproteases ('zincins'), catalytic domain"/>
    <property type="match status" value="1"/>
</dbReference>
<dbReference type="GeneID" id="82158749"/>
<keyword evidence="1" id="KW-0732">Signal</keyword>